<evidence type="ECO:0000313" key="3">
    <source>
        <dbReference type="Proteomes" id="UP000717328"/>
    </source>
</evidence>
<reference evidence="2" key="2">
    <citation type="submission" date="2021-10" db="EMBL/GenBank/DDBJ databases">
        <title>Phylogenomics reveals ancestral predisposition of the termite-cultivated fungus Termitomyces towards a domesticated lifestyle.</title>
        <authorList>
            <person name="Auxier B."/>
            <person name="Grum-Grzhimaylo A."/>
            <person name="Cardenas M.E."/>
            <person name="Lodge J.D."/>
            <person name="Laessoe T."/>
            <person name="Pedersen O."/>
            <person name="Smith M.E."/>
            <person name="Kuyper T.W."/>
            <person name="Franco-Molano E.A."/>
            <person name="Baroni T.J."/>
            <person name="Aanen D.K."/>
        </authorList>
    </citation>
    <scope>NUCLEOTIDE SEQUENCE</scope>
    <source>
        <strain evidence="2">D49</strain>
    </source>
</reference>
<dbReference type="SUPFAM" id="SSF53098">
    <property type="entry name" value="Ribonuclease H-like"/>
    <property type="match status" value="1"/>
</dbReference>
<reference evidence="2" key="1">
    <citation type="submission" date="2021-02" db="EMBL/GenBank/DDBJ databases">
        <authorList>
            <person name="Nieuwenhuis M."/>
            <person name="Van De Peppel L.J.J."/>
        </authorList>
    </citation>
    <scope>NUCLEOTIDE SEQUENCE</scope>
    <source>
        <strain evidence="2">D49</strain>
    </source>
</reference>
<evidence type="ECO:0000259" key="1">
    <source>
        <dbReference type="Pfam" id="PF05699"/>
    </source>
</evidence>
<comment type="caution">
    <text evidence="2">The sequence shown here is derived from an EMBL/GenBank/DDBJ whole genome shotgun (WGS) entry which is preliminary data.</text>
</comment>
<feature type="non-terminal residue" evidence="2">
    <location>
        <position position="1"/>
    </location>
</feature>
<sequence length="67" mass="7426">SSVAVERVFSKGRLLLSHVRNRLSAQSTRALICLGYWSKLGYVKNSDLLTAASLPDAQDELGEEYLE</sequence>
<name>A0A9P7K924_9AGAR</name>
<organism evidence="2 3">
    <name type="scientific">Sphagnurus paluster</name>
    <dbReference type="NCBI Taxonomy" id="117069"/>
    <lineage>
        <taxon>Eukaryota</taxon>
        <taxon>Fungi</taxon>
        <taxon>Dikarya</taxon>
        <taxon>Basidiomycota</taxon>
        <taxon>Agaricomycotina</taxon>
        <taxon>Agaricomycetes</taxon>
        <taxon>Agaricomycetidae</taxon>
        <taxon>Agaricales</taxon>
        <taxon>Tricholomatineae</taxon>
        <taxon>Lyophyllaceae</taxon>
        <taxon>Sphagnurus</taxon>
    </lineage>
</organism>
<keyword evidence="3" id="KW-1185">Reference proteome</keyword>
<dbReference type="Proteomes" id="UP000717328">
    <property type="component" value="Unassembled WGS sequence"/>
</dbReference>
<dbReference type="EMBL" id="JABCKI010003608">
    <property type="protein sequence ID" value="KAG5641758.1"/>
    <property type="molecule type" value="Genomic_DNA"/>
</dbReference>
<proteinExistence type="predicted"/>
<feature type="domain" description="HAT C-terminal dimerisation" evidence="1">
    <location>
        <begin position="1"/>
        <end position="37"/>
    </location>
</feature>
<dbReference type="Pfam" id="PF05699">
    <property type="entry name" value="Dimer_Tnp_hAT"/>
    <property type="match status" value="1"/>
</dbReference>
<accession>A0A9P7K924</accession>
<evidence type="ECO:0000313" key="2">
    <source>
        <dbReference type="EMBL" id="KAG5641758.1"/>
    </source>
</evidence>
<dbReference type="InterPro" id="IPR012337">
    <property type="entry name" value="RNaseH-like_sf"/>
</dbReference>
<dbReference type="GO" id="GO:0046983">
    <property type="term" value="F:protein dimerization activity"/>
    <property type="evidence" value="ECO:0007669"/>
    <property type="project" value="InterPro"/>
</dbReference>
<dbReference type="OrthoDB" id="1715602at2759"/>
<dbReference type="InterPro" id="IPR008906">
    <property type="entry name" value="HATC_C_dom"/>
</dbReference>
<protein>
    <recommendedName>
        <fullName evidence="1">HAT C-terminal dimerisation domain-containing protein</fullName>
    </recommendedName>
</protein>
<gene>
    <name evidence="2" type="ORF">H0H81_011016</name>
</gene>
<dbReference type="AlphaFoldDB" id="A0A9P7K924"/>